<feature type="domain" description="RDD" evidence="7">
    <location>
        <begin position="27"/>
        <end position="199"/>
    </location>
</feature>
<reference evidence="9" key="1">
    <citation type="submission" date="2020-09" db="EMBL/GenBank/DDBJ databases">
        <title>Complete genome sequencing of Faecalibacillus intestinalis strain 14EGH31.</title>
        <authorList>
            <person name="Sakamoto M."/>
            <person name="Murakami T."/>
            <person name="Mori H."/>
        </authorList>
    </citation>
    <scope>NUCLEOTIDE SEQUENCE [LARGE SCALE GENOMIC DNA]</scope>
    <source>
        <strain evidence="9">14EGH31</strain>
    </source>
</reference>
<keyword evidence="5 6" id="KW-0472">Membrane</keyword>
<feature type="transmembrane region" description="Helical" evidence="6">
    <location>
        <begin position="32"/>
        <end position="57"/>
    </location>
</feature>
<evidence type="ECO:0000259" key="7">
    <source>
        <dbReference type="Pfam" id="PF06271"/>
    </source>
</evidence>
<dbReference type="Pfam" id="PF06271">
    <property type="entry name" value="RDD"/>
    <property type="match status" value="1"/>
</dbReference>
<dbReference type="PANTHER" id="PTHR36115">
    <property type="entry name" value="PROLINE-RICH ANTIGEN HOMOLOG-RELATED"/>
    <property type="match status" value="1"/>
</dbReference>
<dbReference type="Proteomes" id="UP000593842">
    <property type="component" value="Chromosome"/>
</dbReference>
<gene>
    <name evidence="8" type="ORF">Fi14EGH31_27110</name>
</gene>
<feature type="transmembrane region" description="Helical" evidence="6">
    <location>
        <begin position="137"/>
        <end position="155"/>
    </location>
</feature>
<evidence type="ECO:0000256" key="3">
    <source>
        <dbReference type="ARBA" id="ARBA00022692"/>
    </source>
</evidence>
<accession>A0A7I8E260</accession>
<sequence length="224" mass="25718">MHYLLIKIQLLWTKHTKWLDRNPVKVPVSKRVIAYAIDWAVGGIISGFPAVLFYGGITGRSDMFSDLYVFPSLGFPTYWSYLAGVLCIVVAFIYYIYIPYKKYPGQTLGKRWLKIKIVNNDDYSDVSLKTLIIRQGIGLFLLEGSAIVVTNYLRQMLTLATGFYFDYYLKLIGMVITMISGVFVLSTASQRSIHDYLAKTRVVGEDEKPVKRKEKKNKKNKKKK</sequence>
<dbReference type="RefSeq" id="WP_233544711.1">
    <property type="nucleotide sequence ID" value="NZ_AP024085.1"/>
</dbReference>
<evidence type="ECO:0000313" key="9">
    <source>
        <dbReference type="Proteomes" id="UP000593842"/>
    </source>
</evidence>
<dbReference type="AlphaFoldDB" id="A0A7I8E260"/>
<evidence type="ECO:0000256" key="1">
    <source>
        <dbReference type="ARBA" id="ARBA00004651"/>
    </source>
</evidence>
<organism evidence="8 9">
    <name type="scientific">Faecalibacillus intestinalis</name>
    <dbReference type="NCBI Taxonomy" id="1982626"/>
    <lineage>
        <taxon>Bacteria</taxon>
        <taxon>Bacillati</taxon>
        <taxon>Bacillota</taxon>
        <taxon>Erysipelotrichia</taxon>
        <taxon>Erysipelotrichales</taxon>
        <taxon>Coprobacillaceae</taxon>
        <taxon>Faecalibacillus</taxon>
    </lineage>
</organism>
<dbReference type="EMBL" id="AP024085">
    <property type="protein sequence ID" value="BCL58999.1"/>
    <property type="molecule type" value="Genomic_DNA"/>
</dbReference>
<evidence type="ECO:0000313" key="8">
    <source>
        <dbReference type="EMBL" id="BCL58999.1"/>
    </source>
</evidence>
<feature type="transmembrane region" description="Helical" evidence="6">
    <location>
        <begin position="77"/>
        <end position="97"/>
    </location>
</feature>
<proteinExistence type="predicted"/>
<dbReference type="GeneID" id="70581149"/>
<protein>
    <recommendedName>
        <fullName evidence="7">RDD domain-containing protein</fullName>
    </recommendedName>
</protein>
<dbReference type="InterPro" id="IPR051791">
    <property type="entry name" value="Pra-immunoreactive"/>
</dbReference>
<name>A0A7I8E260_9FIRM</name>
<keyword evidence="4 6" id="KW-1133">Transmembrane helix</keyword>
<dbReference type="GO" id="GO:0005886">
    <property type="term" value="C:plasma membrane"/>
    <property type="evidence" value="ECO:0007669"/>
    <property type="project" value="UniProtKB-SubCell"/>
</dbReference>
<evidence type="ECO:0000256" key="6">
    <source>
        <dbReference type="SAM" id="Phobius"/>
    </source>
</evidence>
<comment type="subcellular location">
    <subcellularLocation>
        <location evidence="1">Cell membrane</location>
        <topology evidence="1">Multi-pass membrane protein</topology>
    </subcellularLocation>
</comment>
<keyword evidence="3 6" id="KW-0812">Transmembrane</keyword>
<evidence type="ECO:0000256" key="5">
    <source>
        <dbReference type="ARBA" id="ARBA00023136"/>
    </source>
</evidence>
<keyword evidence="2" id="KW-1003">Cell membrane</keyword>
<dbReference type="InterPro" id="IPR010432">
    <property type="entry name" value="RDD"/>
</dbReference>
<feature type="transmembrane region" description="Helical" evidence="6">
    <location>
        <begin position="167"/>
        <end position="185"/>
    </location>
</feature>
<dbReference type="KEGG" id="fit:Fi14EGH31_27110"/>
<evidence type="ECO:0000256" key="4">
    <source>
        <dbReference type="ARBA" id="ARBA00022989"/>
    </source>
</evidence>
<evidence type="ECO:0000256" key="2">
    <source>
        <dbReference type="ARBA" id="ARBA00022475"/>
    </source>
</evidence>